<keyword evidence="10" id="KW-1185">Reference proteome</keyword>
<feature type="transmembrane region" description="Helical" evidence="8">
    <location>
        <begin position="565"/>
        <end position="584"/>
    </location>
</feature>
<dbReference type="GO" id="GO:0008168">
    <property type="term" value="F:methyltransferase activity"/>
    <property type="evidence" value="ECO:0007669"/>
    <property type="project" value="UniProtKB-KW"/>
</dbReference>
<gene>
    <name evidence="9" type="ORF">C8P64_0793</name>
</gene>
<dbReference type="PANTHER" id="PTHR30589:SF0">
    <property type="entry name" value="PHOSPHATIDYLGLYCEROL--PROLIPOPROTEIN DIACYLGLYCERYL TRANSFERASE"/>
    <property type="match status" value="1"/>
</dbReference>
<comment type="similarity">
    <text evidence="2">Belongs to the Lgt family.</text>
</comment>
<comment type="caution">
    <text evidence="9">The sequence shown here is derived from an EMBL/GenBank/DDBJ whole genome shotgun (WGS) entry which is preliminary data.</text>
</comment>
<feature type="transmembrane region" description="Helical" evidence="8">
    <location>
        <begin position="527"/>
        <end position="544"/>
    </location>
</feature>
<feature type="transmembrane region" description="Helical" evidence="8">
    <location>
        <begin position="46"/>
        <end position="65"/>
    </location>
</feature>
<keyword evidence="6 8" id="KW-1133">Transmembrane helix</keyword>
<feature type="transmembrane region" description="Helical" evidence="8">
    <location>
        <begin position="168"/>
        <end position="185"/>
    </location>
</feature>
<dbReference type="AlphaFoldDB" id="A0A2T6ALW5"/>
<keyword evidence="7 8" id="KW-0472">Membrane</keyword>
<evidence type="ECO:0000256" key="1">
    <source>
        <dbReference type="ARBA" id="ARBA00004127"/>
    </source>
</evidence>
<evidence type="ECO:0000256" key="5">
    <source>
        <dbReference type="ARBA" id="ARBA00022692"/>
    </source>
</evidence>
<feature type="transmembrane region" description="Helical" evidence="8">
    <location>
        <begin position="86"/>
        <end position="109"/>
    </location>
</feature>
<evidence type="ECO:0000313" key="10">
    <source>
        <dbReference type="Proteomes" id="UP000244174"/>
    </source>
</evidence>
<dbReference type="OrthoDB" id="9809773at2"/>
<keyword evidence="5 8" id="KW-0812">Transmembrane</keyword>
<protein>
    <submittedName>
        <fullName evidence="9">Phospholipid methyltransferase</fullName>
    </submittedName>
</protein>
<feature type="transmembrane region" description="Helical" evidence="8">
    <location>
        <begin position="504"/>
        <end position="521"/>
    </location>
</feature>
<dbReference type="Gene3D" id="1.20.120.1630">
    <property type="match status" value="1"/>
</dbReference>
<sequence length="625" mass="70640">MKTPSTFTGKFLYAITFLVVIPLILWLWAIYTEEFISFPAIGSENAGWAFFIGGLLLMIWGMYSLKVYGKGLPMNAYPPAKFVDNGAYLFLAHPIYWGFGILMIGFFMLTHSASGLWLVTPLTILCMIALVMGYETIDLKKRFPDRSISTIFKLPENTKASPDLRERLVSLFLVIASLFLANFLITRVIENDVSSIIEIRLSLPPFTQNEYLPLLGIGYLLLIPFILRSCEVLRHWTLASLLGISIYIFCSFLYPELVAIYLEPYQNLVYIVPIFLLLISLKAIFKTSKILVILFGLFTLMLVILQLSYTYSAVLSLSVSLIIYLCADNYLEIWLFLRHIAEEIANSWDEWTFGNVRIINHGFYVGFGSFLGILISGILVGDFYAWGILIFAIVVIIFSALWAQIIEGSEKLKRPYGYYGALVGIIFASLIVWALGYDVWVLIGVISVVMPWVQAIGRFRCLVNGCCHGKKVNDPNIGIRYYHYRSRVCGISHLKGELLYPTPLYSMIWLFLVGLVLLSLWNNGFSMSFIFGLYLILTSIGRFVEEAYRGEVQTPIVQGLRLYQWTAIISFAIGMIMTCIPVQVVVASSSFGWETILSSVLGGLFTFFAMGVDFPNSNARFSRLV</sequence>
<dbReference type="GO" id="GO:0012505">
    <property type="term" value="C:endomembrane system"/>
    <property type="evidence" value="ECO:0007669"/>
    <property type="project" value="UniProtKB-SubCell"/>
</dbReference>
<proteinExistence type="inferred from homology"/>
<feature type="transmembrane region" description="Helical" evidence="8">
    <location>
        <begin position="416"/>
        <end position="435"/>
    </location>
</feature>
<dbReference type="EMBL" id="QBKQ01000001">
    <property type="protein sequence ID" value="PTX44811.1"/>
    <property type="molecule type" value="Genomic_DNA"/>
</dbReference>
<evidence type="ECO:0000256" key="6">
    <source>
        <dbReference type="ARBA" id="ARBA00022989"/>
    </source>
</evidence>
<dbReference type="Proteomes" id="UP000244174">
    <property type="component" value="Unassembled WGS sequence"/>
</dbReference>
<reference evidence="9 10" key="1">
    <citation type="submission" date="2018-04" db="EMBL/GenBank/DDBJ databases">
        <title>Genomic Encyclopedia of Archaeal and Bacterial Type Strains, Phase II (KMG-II): from individual species to whole genera.</title>
        <authorList>
            <person name="Goeker M."/>
        </authorList>
    </citation>
    <scope>NUCLEOTIDE SEQUENCE [LARGE SCALE GENOMIC DNA]</scope>
    <source>
        <strain evidence="9 10">DSM 23082</strain>
    </source>
</reference>
<feature type="transmembrane region" description="Helical" evidence="8">
    <location>
        <begin position="12"/>
        <end position="31"/>
    </location>
</feature>
<dbReference type="InterPro" id="IPR001640">
    <property type="entry name" value="Lgt"/>
</dbReference>
<feature type="transmembrane region" description="Helical" evidence="8">
    <location>
        <begin position="290"/>
        <end position="309"/>
    </location>
</feature>
<evidence type="ECO:0000256" key="8">
    <source>
        <dbReference type="SAM" id="Phobius"/>
    </source>
</evidence>
<feature type="transmembrane region" description="Helical" evidence="8">
    <location>
        <begin position="358"/>
        <end position="378"/>
    </location>
</feature>
<dbReference type="GO" id="GO:0008961">
    <property type="term" value="F:phosphatidylglycerol-prolipoprotein diacylglyceryl transferase activity"/>
    <property type="evidence" value="ECO:0007669"/>
    <property type="project" value="InterPro"/>
</dbReference>
<evidence type="ECO:0000256" key="7">
    <source>
        <dbReference type="ARBA" id="ARBA00023136"/>
    </source>
</evidence>
<feature type="transmembrane region" description="Helical" evidence="8">
    <location>
        <begin position="441"/>
        <end position="461"/>
    </location>
</feature>
<dbReference type="Pfam" id="PF04191">
    <property type="entry name" value="PEMT"/>
    <property type="match status" value="1"/>
</dbReference>
<feature type="transmembrane region" description="Helical" evidence="8">
    <location>
        <begin position="315"/>
        <end position="337"/>
    </location>
</feature>
<evidence type="ECO:0000256" key="3">
    <source>
        <dbReference type="ARBA" id="ARBA00022475"/>
    </source>
</evidence>
<feature type="transmembrane region" description="Helical" evidence="8">
    <location>
        <begin position="239"/>
        <end position="262"/>
    </location>
</feature>
<organism evidence="9 10">
    <name type="scientific">Christiangramia gaetbulicola</name>
    <dbReference type="NCBI Taxonomy" id="703340"/>
    <lineage>
        <taxon>Bacteria</taxon>
        <taxon>Pseudomonadati</taxon>
        <taxon>Bacteroidota</taxon>
        <taxon>Flavobacteriia</taxon>
        <taxon>Flavobacteriales</taxon>
        <taxon>Flavobacteriaceae</taxon>
        <taxon>Christiangramia</taxon>
    </lineage>
</organism>
<feature type="transmembrane region" description="Helical" evidence="8">
    <location>
        <begin position="596"/>
        <end position="614"/>
    </location>
</feature>
<feature type="transmembrane region" description="Helical" evidence="8">
    <location>
        <begin position="115"/>
        <end position="134"/>
    </location>
</feature>
<dbReference type="GO" id="GO:0042158">
    <property type="term" value="P:lipoprotein biosynthetic process"/>
    <property type="evidence" value="ECO:0007669"/>
    <property type="project" value="InterPro"/>
</dbReference>
<dbReference type="PANTHER" id="PTHR30589">
    <property type="entry name" value="PROLIPOPROTEIN DIACYLGLYCERYL TRANSFERASE"/>
    <property type="match status" value="1"/>
</dbReference>
<feature type="transmembrane region" description="Helical" evidence="8">
    <location>
        <begin position="211"/>
        <end position="227"/>
    </location>
</feature>
<feature type="transmembrane region" description="Helical" evidence="8">
    <location>
        <begin position="384"/>
        <end position="404"/>
    </location>
</feature>
<evidence type="ECO:0000313" key="9">
    <source>
        <dbReference type="EMBL" id="PTX44811.1"/>
    </source>
</evidence>
<dbReference type="InterPro" id="IPR007318">
    <property type="entry name" value="Phopholipid_MeTrfase"/>
</dbReference>
<dbReference type="Pfam" id="PF01790">
    <property type="entry name" value="LGT"/>
    <property type="match status" value="1"/>
</dbReference>
<accession>A0A2T6ALW5</accession>
<keyword evidence="3" id="KW-1003">Cell membrane</keyword>
<evidence type="ECO:0000256" key="4">
    <source>
        <dbReference type="ARBA" id="ARBA00022679"/>
    </source>
</evidence>
<keyword evidence="9" id="KW-0489">Methyltransferase</keyword>
<keyword evidence="4 9" id="KW-0808">Transferase</keyword>
<dbReference type="GO" id="GO:0032259">
    <property type="term" value="P:methylation"/>
    <property type="evidence" value="ECO:0007669"/>
    <property type="project" value="UniProtKB-KW"/>
</dbReference>
<evidence type="ECO:0000256" key="2">
    <source>
        <dbReference type="ARBA" id="ARBA00007150"/>
    </source>
</evidence>
<feature type="transmembrane region" description="Helical" evidence="8">
    <location>
        <begin position="268"/>
        <end position="285"/>
    </location>
</feature>
<name>A0A2T6ALW5_9FLAO</name>
<dbReference type="RefSeq" id="WP_108170731.1">
    <property type="nucleotide sequence ID" value="NZ_QBKQ01000001.1"/>
</dbReference>
<dbReference type="GO" id="GO:0005886">
    <property type="term" value="C:plasma membrane"/>
    <property type="evidence" value="ECO:0007669"/>
    <property type="project" value="InterPro"/>
</dbReference>
<comment type="subcellular location">
    <subcellularLocation>
        <location evidence="1">Endomembrane system</location>
        <topology evidence="1">Multi-pass membrane protein</topology>
    </subcellularLocation>
</comment>